<dbReference type="Proteomes" id="UP000233551">
    <property type="component" value="Unassembled WGS sequence"/>
</dbReference>
<feature type="compositionally biased region" description="Acidic residues" evidence="1">
    <location>
        <begin position="114"/>
        <end position="155"/>
    </location>
</feature>
<dbReference type="OrthoDB" id="1928179at2759"/>
<comment type="caution">
    <text evidence="3">The sequence shown here is derived from an EMBL/GenBank/DDBJ whole genome shotgun (WGS) entry which is preliminary data.</text>
</comment>
<keyword evidence="6" id="KW-1185">Reference proteome</keyword>
<dbReference type="PANTHER" id="PTHR33700">
    <property type="entry name" value="MYB-LIKE PROTEIN X"/>
    <property type="match status" value="1"/>
</dbReference>
<evidence type="ECO:0000256" key="1">
    <source>
        <dbReference type="SAM" id="MobiDB-lite"/>
    </source>
</evidence>
<dbReference type="AlphaFoldDB" id="A0A218X893"/>
<keyword evidence="2" id="KW-1133">Transmembrane helix</keyword>
<feature type="transmembrane region" description="Helical" evidence="2">
    <location>
        <begin position="20"/>
        <end position="37"/>
    </location>
</feature>
<feature type="region of interest" description="Disordered" evidence="1">
    <location>
        <begin position="76"/>
        <end position="224"/>
    </location>
</feature>
<feature type="region of interest" description="Disordered" evidence="1">
    <location>
        <begin position="235"/>
        <end position="254"/>
    </location>
</feature>
<evidence type="ECO:0000313" key="6">
    <source>
        <dbReference type="Proteomes" id="UP000233551"/>
    </source>
</evidence>
<dbReference type="Proteomes" id="UP000197138">
    <property type="component" value="Unassembled WGS sequence"/>
</dbReference>
<dbReference type="PANTHER" id="PTHR33700:SF25">
    <property type="entry name" value="TRANSMEMBRANE PROTEIN"/>
    <property type="match status" value="1"/>
</dbReference>
<evidence type="ECO:0000313" key="5">
    <source>
        <dbReference type="Proteomes" id="UP000197138"/>
    </source>
</evidence>
<dbReference type="EMBL" id="MTKT01002214">
    <property type="protein sequence ID" value="OWM80592.1"/>
    <property type="molecule type" value="Genomic_DNA"/>
</dbReference>
<reference evidence="3" key="2">
    <citation type="submission" date="2017-06" db="EMBL/GenBank/DDBJ databases">
        <title>The pomegranate genome and the genomics of punicalagin biosynthesis.</title>
        <authorList>
            <person name="Xu C."/>
        </authorList>
    </citation>
    <scope>NUCLEOTIDE SEQUENCE [LARGE SCALE GENOMIC DNA]</scope>
    <source>
        <tissue evidence="3">Fresh leaf</tissue>
    </source>
</reference>
<dbReference type="GeneID" id="116188552"/>
<organism evidence="3 5">
    <name type="scientific">Punica granatum</name>
    <name type="common">Pomegranate</name>
    <dbReference type="NCBI Taxonomy" id="22663"/>
    <lineage>
        <taxon>Eukaryota</taxon>
        <taxon>Viridiplantae</taxon>
        <taxon>Streptophyta</taxon>
        <taxon>Embryophyta</taxon>
        <taxon>Tracheophyta</taxon>
        <taxon>Spermatophyta</taxon>
        <taxon>Magnoliopsida</taxon>
        <taxon>eudicotyledons</taxon>
        <taxon>Gunneridae</taxon>
        <taxon>Pentapetalae</taxon>
        <taxon>rosids</taxon>
        <taxon>malvids</taxon>
        <taxon>Myrtales</taxon>
        <taxon>Lythraceae</taxon>
        <taxon>Punica</taxon>
    </lineage>
</organism>
<sequence length="254" mass="28720">MLRQSPSRNGRTRGFKVKHVVQIFLLLTIFIWLLYQVRHSYYKKKEYEDPSPTLTSDGIETRGEVIKFGRKDLINLKGRQGKDEESGQDAEDVKVEEEEEEEEENTVEGRGGGDDEIDVNDQERADEEDSETEMEDLIDEEDQEKEDASPEEEVEGQSGNGKASRKVKEEDQEEAEDSTSKLVEGTQGLGGSVNGEETSNGEDSSFFRDGLIERNENSDRDARAKKSYLRSILLDDMDNKNATYRENSSKSSAG</sequence>
<reference evidence="5" key="1">
    <citation type="journal article" date="2017" name="Plant J.">
        <title>The pomegranate (Punica granatum L.) genome and the genomics of punicalagin biosynthesis.</title>
        <authorList>
            <person name="Qin G."/>
            <person name="Xu C."/>
            <person name="Ming R."/>
            <person name="Tang H."/>
            <person name="Guyot R."/>
            <person name="Kramer E.M."/>
            <person name="Hu Y."/>
            <person name="Yi X."/>
            <person name="Qi Y."/>
            <person name="Xu X."/>
            <person name="Gao Z."/>
            <person name="Pan H."/>
            <person name="Jian J."/>
            <person name="Tian Y."/>
            <person name="Yue Z."/>
            <person name="Xu Y."/>
        </authorList>
    </citation>
    <scope>NUCLEOTIDE SEQUENCE [LARGE SCALE GENOMIC DNA]</scope>
    <source>
        <strain evidence="5">cv. Dabenzi</strain>
    </source>
</reference>
<feature type="compositionally biased region" description="Acidic residues" evidence="1">
    <location>
        <begin position="86"/>
        <end position="106"/>
    </location>
</feature>
<feature type="compositionally biased region" description="Polar residues" evidence="1">
    <location>
        <begin position="240"/>
        <end position="254"/>
    </location>
</feature>
<reference evidence="4 6" key="3">
    <citation type="submission" date="2017-11" db="EMBL/GenBank/DDBJ databases">
        <title>De-novo sequencing of pomegranate (Punica granatum L.) genome.</title>
        <authorList>
            <person name="Akparov Z."/>
            <person name="Amiraslanov A."/>
            <person name="Hajiyeva S."/>
            <person name="Abbasov M."/>
            <person name="Kaur K."/>
            <person name="Hamwieh A."/>
            <person name="Solovyev V."/>
            <person name="Salamov A."/>
            <person name="Braich B."/>
            <person name="Kosarev P."/>
            <person name="Mahmoud A."/>
            <person name="Hajiyev E."/>
            <person name="Babayeva S."/>
            <person name="Izzatullayeva V."/>
            <person name="Mammadov A."/>
            <person name="Mammadov A."/>
            <person name="Sharifova S."/>
            <person name="Ojaghi J."/>
            <person name="Eynullazada K."/>
            <person name="Bayramov B."/>
            <person name="Abdulazimova A."/>
            <person name="Shahmuradov I."/>
        </authorList>
    </citation>
    <scope>NUCLEOTIDE SEQUENCE [LARGE SCALE GENOMIC DNA]</scope>
    <source>
        <strain evidence="4">AG2017</strain>
        <strain evidence="6">cv. AG2017</strain>
        <tissue evidence="4">Leaf</tissue>
    </source>
</reference>
<evidence type="ECO:0000256" key="2">
    <source>
        <dbReference type="SAM" id="Phobius"/>
    </source>
</evidence>
<keyword evidence="2" id="KW-0812">Transmembrane</keyword>
<name>A0A218X893_PUNGR</name>
<keyword evidence="2" id="KW-0472">Membrane</keyword>
<feature type="compositionally biased region" description="Basic and acidic residues" evidence="1">
    <location>
        <begin position="210"/>
        <end position="224"/>
    </location>
</feature>
<proteinExistence type="predicted"/>
<evidence type="ECO:0000313" key="3">
    <source>
        <dbReference type="EMBL" id="OWM80592.1"/>
    </source>
</evidence>
<gene>
    <name evidence="3" type="ORF">CDL15_Pgr006622</name>
    <name evidence="4" type="ORF">CRG98_032650</name>
</gene>
<dbReference type="STRING" id="22663.A0A218X893"/>
<evidence type="ECO:0000313" key="4">
    <source>
        <dbReference type="EMBL" id="PKI46951.1"/>
    </source>
</evidence>
<dbReference type="EMBL" id="PGOL01002563">
    <property type="protein sequence ID" value="PKI46951.1"/>
    <property type="molecule type" value="Genomic_DNA"/>
</dbReference>
<protein>
    <submittedName>
        <fullName evidence="3">Uncharacterized protein</fullName>
    </submittedName>
</protein>
<feature type="compositionally biased region" description="Basic and acidic residues" evidence="1">
    <location>
        <begin position="76"/>
        <end position="85"/>
    </location>
</feature>
<accession>A0A218X893</accession>